<feature type="compositionally biased region" description="Polar residues" evidence="4">
    <location>
        <begin position="1"/>
        <end position="13"/>
    </location>
</feature>
<dbReference type="PANTHER" id="PTHR45527">
    <property type="entry name" value="NONRIBOSOMAL PEPTIDE SYNTHETASE"/>
    <property type="match status" value="1"/>
</dbReference>
<evidence type="ECO:0000256" key="3">
    <source>
        <dbReference type="ARBA" id="ARBA00022553"/>
    </source>
</evidence>
<dbReference type="InterPro" id="IPR006162">
    <property type="entry name" value="Ppantetheine_attach_site"/>
</dbReference>
<dbReference type="InterPro" id="IPR010071">
    <property type="entry name" value="AA_adenyl_dom"/>
</dbReference>
<dbReference type="Gene3D" id="3.30.300.30">
    <property type="match status" value="2"/>
</dbReference>
<gene>
    <name evidence="6" type="ORF">HNQ61_001044</name>
</gene>
<dbReference type="GO" id="GO:0005829">
    <property type="term" value="C:cytosol"/>
    <property type="evidence" value="ECO:0007669"/>
    <property type="project" value="TreeGrafter"/>
</dbReference>
<dbReference type="FunFam" id="3.40.50.980:FF:000001">
    <property type="entry name" value="Non-ribosomal peptide synthetase"/>
    <property type="match status" value="2"/>
</dbReference>
<dbReference type="PROSITE" id="PS00455">
    <property type="entry name" value="AMP_BINDING"/>
    <property type="match status" value="2"/>
</dbReference>
<dbReference type="InterPro" id="IPR023213">
    <property type="entry name" value="CAT-like_dom_sf"/>
</dbReference>
<dbReference type="Pfam" id="PF00501">
    <property type="entry name" value="AMP-binding"/>
    <property type="match status" value="2"/>
</dbReference>
<keyword evidence="7" id="KW-1185">Reference proteome</keyword>
<evidence type="ECO:0000256" key="2">
    <source>
        <dbReference type="ARBA" id="ARBA00022450"/>
    </source>
</evidence>
<keyword evidence="3" id="KW-0597">Phosphoprotein</keyword>
<dbReference type="Pfam" id="PF13193">
    <property type="entry name" value="AMP-binding_C"/>
    <property type="match status" value="2"/>
</dbReference>
<dbReference type="SMART" id="SM00823">
    <property type="entry name" value="PKS_PP"/>
    <property type="match status" value="2"/>
</dbReference>
<dbReference type="Proteomes" id="UP000582837">
    <property type="component" value="Unassembled WGS sequence"/>
</dbReference>
<dbReference type="CDD" id="cd12117">
    <property type="entry name" value="A_NRPS_Srf_like"/>
    <property type="match status" value="1"/>
</dbReference>
<reference evidence="6 7" key="1">
    <citation type="submission" date="2020-08" db="EMBL/GenBank/DDBJ databases">
        <title>Genomic Encyclopedia of Type Strains, Phase IV (KMG-IV): sequencing the most valuable type-strain genomes for metagenomic binning, comparative biology and taxonomic classification.</title>
        <authorList>
            <person name="Goeker M."/>
        </authorList>
    </citation>
    <scope>NUCLEOTIDE SEQUENCE [LARGE SCALE GENOMIC DNA]</scope>
    <source>
        <strain evidence="6 7">DSM 29007</strain>
    </source>
</reference>
<dbReference type="FunFam" id="3.40.50.12780:FF:000012">
    <property type="entry name" value="Non-ribosomal peptide synthetase"/>
    <property type="match status" value="2"/>
</dbReference>
<dbReference type="GO" id="GO:0044550">
    <property type="term" value="P:secondary metabolite biosynthetic process"/>
    <property type="evidence" value="ECO:0007669"/>
    <property type="project" value="UniProtKB-ARBA"/>
</dbReference>
<dbReference type="Gene3D" id="3.30.559.10">
    <property type="entry name" value="Chloramphenicol acetyltransferase-like domain"/>
    <property type="match status" value="2"/>
</dbReference>
<dbReference type="Gene3D" id="2.30.38.10">
    <property type="entry name" value="Luciferase, Domain 3"/>
    <property type="match status" value="2"/>
</dbReference>
<proteinExistence type="predicted"/>
<dbReference type="InterPro" id="IPR001242">
    <property type="entry name" value="Condensation_dom"/>
</dbReference>
<dbReference type="FunFam" id="2.30.38.10:FF:000001">
    <property type="entry name" value="Non-ribosomal peptide synthetase PvdI"/>
    <property type="match status" value="2"/>
</dbReference>
<evidence type="ECO:0000259" key="5">
    <source>
        <dbReference type="PROSITE" id="PS50075"/>
    </source>
</evidence>
<dbReference type="InterPro" id="IPR020845">
    <property type="entry name" value="AMP-binding_CS"/>
</dbReference>
<dbReference type="RefSeq" id="WP_170037696.1">
    <property type="nucleotide sequence ID" value="NZ_JABDTL010000002.1"/>
</dbReference>
<dbReference type="PANTHER" id="PTHR45527:SF1">
    <property type="entry name" value="FATTY ACID SYNTHASE"/>
    <property type="match status" value="1"/>
</dbReference>
<evidence type="ECO:0000313" key="7">
    <source>
        <dbReference type="Proteomes" id="UP000582837"/>
    </source>
</evidence>
<keyword evidence="2" id="KW-0596">Phosphopantetheine</keyword>
<dbReference type="EMBL" id="JACHIA010000002">
    <property type="protein sequence ID" value="MBB6069429.1"/>
    <property type="molecule type" value="Genomic_DNA"/>
</dbReference>
<organism evidence="6 7">
    <name type="scientific">Longimicrobium terrae</name>
    <dbReference type="NCBI Taxonomy" id="1639882"/>
    <lineage>
        <taxon>Bacteria</taxon>
        <taxon>Pseudomonadati</taxon>
        <taxon>Gemmatimonadota</taxon>
        <taxon>Longimicrobiia</taxon>
        <taxon>Longimicrobiales</taxon>
        <taxon>Longimicrobiaceae</taxon>
        <taxon>Longimicrobium</taxon>
    </lineage>
</organism>
<dbReference type="Gene3D" id="3.30.559.30">
    <property type="entry name" value="Nonribosomal peptide synthetase, condensation domain"/>
    <property type="match status" value="2"/>
</dbReference>
<evidence type="ECO:0000256" key="1">
    <source>
        <dbReference type="ARBA" id="ARBA00001957"/>
    </source>
</evidence>
<feature type="domain" description="Carrier" evidence="5">
    <location>
        <begin position="2064"/>
        <end position="2139"/>
    </location>
</feature>
<protein>
    <submittedName>
        <fullName evidence="6">Amino acid adenylation domain-containing protein</fullName>
    </submittedName>
</protein>
<feature type="region of interest" description="Disordered" evidence="4">
    <location>
        <begin position="2142"/>
        <end position="2173"/>
    </location>
</feature>
<dbReference type="GO" id="GO:0031177">
    <property type="term" value="F:phosphopantetheine binding"/>
    <property type="evidence" value="ECO:0007669"/>
    <property type="project" value="InterPro"/>
</dbReference>
<comment type="caution">
    <text evidence="6">The sequence shown here is derived from an EMBL/GenBank/DDBJ whole genome shotgun (WGS) entry which is preliminary data.</text>
</comment>
<dbReference type="SUPFAM" id="SSF47336">
    <property type="entry name" value="ACP-like"/>
    <property type="match status" value="2"/>
</dbReference>
<dbReference type="FunFam" id="3.30.559.10:FF:000012">
    <property type="entry name" value="Non-ribosomal peptide synthetase"/>
    <property type="match status" value="1"/>
</dbReference>
<dbReference type="NCBIfam" id="TIGR01733">
    <property type="entry name" value="AA-adenyl-dom"/>
    <property type="match status" value="2"/>
</dbReference>
<evidence type="ECO:0000313" key="6">
    <source>
        <dbReference type="EMBL" id="MBB6069429.1"/>
    </source>
</evidence>
<dbReference type="GO" id="GO:0072330">
    <property type="term" value="P:monocarboxylic acid biosynthetic process"/>
    <property type="evidence" value="ECO:0007669"/>
    <property type="project" value="UniProtKB-ARBA"/>
</dbReference>
<dbReference type="FunFam" id="1.10.1200.10:FF:000016">
    <property type="entry name" value="Non-ribosomal peptide synthase"/>
    <property type="match status" value="1"/>
</dbReference>
<dbReference type="InterPro" id="IPR025110">
    <property type="entry name" value="AMP-bd_C"/>
</dbReference>
<dbReference type="GO" id="GO:0003824">
    <property type="term" value="F:catalytic activity"/>
    <property type="evidence" value="ECO:0007669"/>
    <property type="project" value="InterPro"/>
</dbReference>
<dbReference type="PROSITE" id="PS50075">
    <property type="entry name" value="CARRIER"/>
    <property type="match status" value="2"/>
</dbReference>
<feature type="domain" description="Carrier" evidence="5">
    <location>
        <begin position="1013"/>
        <end position="1088"/>
    </location>
</feature>
<sequence length="2173" mass="235005">MDSTNAPTRSDATASPAERDGSGRKKLDLLLRLAGRLGGGGADVIRPRAAAGPAPLSFGQERMWLLHQLDPASAAYNITGAYRLASVNAPVLERALGEVVRRHEALRTTFHEVDGTVLQHAAPFAGFILPVEDLSGHMPAAREAEMIRRAGQEAVRPYDLSAGPLFRPRLLRLGDGDVLLLNLHHAVADGWSIGVLLREVSTLYAAFLEGAASPLAPPQVQYADYAAWQRERLRGDTLERHLAYWRERLAGAPALLDLPADRPRPAVQSFRGDRVALDLPADLRDRVNSLAREEDASLFMVLLAAFQMLVARYGAGDDIVVGSPMSGRGRREVEEVIGFFVNTVVLRTRLDGDPSFREVVRRVRETTLGAFEHQEVPFERLVAELQPERSLAHSPLFHVMFTTEAVPDAEGSAHRLDADSLEVQTDTAQFDLTLGISESRRGLHAWLTYSTDLFERQTADRMLTHFARVLRQGVDDPDLHLSRLRLQAGAERALVVEEWNRTERPYPRGVCIHELFAARAAAQPDAVALAWDGETVTYAELDARANRLAHHLAGLGVGPERRVGVLLDRSIHLIVSVLAILKAGGCYVPIDPEYPAERLELMLADSGIRVLLARGTPVRALPGSDLRTVPLDEADVILALYPASAPRSGVSPENLAYINYTSGSTGRPKGVMVGHREVIQLVVNSDHAPLLPGDRVAHASNPSFDAMTFEVWGALLNGATLVGVSRDVLLSGARFRRLLEEQRVTTLYLTTALLNHLSREQPGIFGGLRELLHGGQQVDADSIRYLLGTGRPGRLLHVYGPTEITAWCTCQEVRDVPAGATTVPIGGPIGNARMYVLDGALEPLPVAVPGEAYVGGDGVVRGYLDRPALTAERFVPDPFASQPGARMYRTGDRMRWRAEGTLEFVGRLDDQVKIRGFRIEPGEVESVLAAHPDVREARVIVREDQPGEKRLVAYVVGDADADTLRADLRRGLPEYMVPAAFVAVASLPLTPSGKLDVRALPAPEMVQEDRYAAPRTPVEEVLAGIWSALLGVERVGIRDNFFEMGGHSLLATRVISRVRAVLGADLPLRALFEKPTIAGLAGVVEKARREGAPALPPVVPVMRRPPLSFAQERLWFLDQMQPGSTTYNMHSALRLSGPLNAPALERALGEVVRRHEALRTVFREEDGAPVQVILPVTGFRLAMEDLSHLDETERGDEVRRRVDAEAARPFDLSAGPLFRAALLVLGEQEQVLWMGMHHAVSDGWSLGVLHRELAALYAAYADGRESPLDEPAVQYADYAVWQRQQLAGEYLERSLGWWRGRLSGAPALLELPTDRPRPAVQTFGGATLPVTVPANVLKPLRDLGHAEGATLFMVLLGAFQALLSRYGGGDDVVVGTPVSGRARGEVEELIGFFVNTLALRTDLSGDPSFREVLRRVRETTLGAFDHQEVPFEKLVAELQPERSLSHSPLFQVMFTLDAGSSASPGLSGVAVEEMGTEGGAAKFDLTLGLGAVDDGLAGALTWRTDLWDRATVERMMEHLGRVLEQVAANPAVRLSELELLGAGERRVVLEEWNRTAFRHADTRPVHERFAEWAARTPDAPAVVHGDRTLTYAELERRAGSVARRLRARVVGPDVPVGVCLERGPELVAALLGVLRAGGAYVALDPAYPAERLDAMVADSGARVLLTRRALAAALPARPGVEVADVDGWMEDDGSASTEAAEPAESTGPRSLAYVIYTSGSTGTPKAVGVEHAGLANLCAWHEAAFAVTAEDRATQLASPGFDASAWEVWPYLTRGACVEVVPDAVRADPAALRDWLVRRRVTIAFVPTPLAEPLLALPWPAETALRWLLAGGDRLATRPAAHLPFALSNNYGPTETTVVATSGQVTPEGARAPSIGRPLHNTRCYVLSPSLRPLPAGVPGELYVGGAQVARGYLGRPAMTAERFVPDPFSRDAGARMYRTGDRVRWRADGALESLGRLDAQAKIRGFRIEPGEVEAALRRHPAVRDCAVVVREDAPGDRRLAAYVVGGADPAALRAHLRRTLPDYMVPAAIVALDALPMTPGGKLDRRALPAPAAAAPAEGAVVPAGGMEARMAAVWREVLGVAAVGMEDNFFDLGGHSLLLVKLQARVAAEFGVQVPVVELFQFPTARALAGRLAHGADAGAVEEGGERGGARQAGVSRLEARRAAGRARRP</sequence>
<dbReference type="InterPro" id="IPR020806">
    <property type="entry name" value="PKS_PP-bd"/>
</dbReference>
<accession>A0A841GSQ0</accession>
<comment type="cofactor">
    <cofactor evidence="1">
        <name>pantetheine 4'-phosphate</name>
        <dbReference type="ChEBI" id="CHEBI:47942"/>
    </cofactor>
</comment>
<dbReference type="FunFam" id="3.30.559.30:FF:000001">
    <property type="entry name" value="Non-ribosomal peptide synthetase"/>
    <property type="match status" value="1"/>
</dbReference>
<dbReference type="SUPFAM" id="SSF52777">
    <property type="entry name" value="CoA-dependent acyltransferases"/>
    <property type="match status" value="4"/>
</dbReference>
<dbReference type="Pfam" id="PF00550">
    <property type="entry name" value="PP-binding"/>
    <property type="match status" value="2"/>
</dbReference>
<dbReference type="InterPro" id="IPR009081">
    <property type="entry name" value="PP-bd_ACP"/>
</dbReference>
<dbReference type="Pfam" id="PF00668">
    <property type="entry name" value="Condensation"/>
    <property type="match status" value="2"/>
</dbReference>
<dbReference type="InterPro" id="IPR036736">
    <property type="entry name" value="ACP-like_sf"/>
</dbReference>
<dbReference type="InterPro" id="IPR045851">
    <property type="entry name" value="AMP-bd_C_sf"/>
</dbReference>
<dbReference type="FunFam" id="3.30.300.30:FF:000010">
    <property type="entry name" value="Enterobactin synthetase component F"/>
    <property type="match status" value="2"/>
</dbReference>
<dbReference type="Gene3D" id="1.10.1200.10">
    <property type="entry name" value="ACP-like"/>
    <property type="match status" value="2"/>
</dbReference>
<feature type="region of interest" description="Disordered" evidence="4">
    <location>
        <begin position="1"/>
        <end position="22"/>
    </location>
</feature>
<evidence type="ECO:0000256" key="4">
    <source>
        <dbReference type="SAM" id="MobiDB-lite"/>
    </source>
</evidence>
<dbReference type="InterPro" id="IPR000873">
    <property type="entry name" value="AMP-dep_synth/lig_dom"/>
</dbReference>
<dbReference type="CDD" id="cd19531">
    <property type="entry name" value="LCL_NRPS-like"/>
    <property type="match status" value="2"/>
</dbReference>
<dbReference type="Gene3D" id="3.40.50.980">
    <property type="match status" value="4"/>
</dbReference>
<dbReference type="PROSITE" id="PS00012">
    <property type="entry name" value="PHOSPHOPANTETHEINE"/>
    <property type="match status" value="1"/>
</dbReference>
<name>A0A841GSQ0_9BACT</name>
<dbReference type="SUPFAM" id="SSF56801">
    <property type="entry name" value="Acetyl-CoA synthetase-like"/>
    <property type="match status" value="2"/>
</dbReference>
<dbReference type="CDD" id="cd05930">
    <property type="entry name" value="A_NRPS"/>
    <property type="match status" value="1"/>
</dbReference>
<dbReference type="GO" id="GO:0043041">
    <property type="term" value="P:amino acid activation for nonribosomal peptide biosynthetic process"/>
    <property type="evidence" value="ECO:0007669"/>
    <property type="project" value="TreeGrafter"/>
</dbReference>